<gene>
    <name evidence="6" type="ORF">F4Y42_01360</name>
</gene>
<dbReference type="GO" id="GO:0070041">
    <property type="term" value="F:rRNA (uridine-C5-)-methyltransferase activity"/>
    <property type="evidence" value="ECO:0007669"/>
    <property type="project" value="TreeGrafter"/>
</dbReference>
<evidence type="ECO:0000256" key="1">
    <source>
        <dbReference type="ARBA" id="ARBA00022603"/>
    </source>
</evidence>
<dbReference type="AlphaFoldDB" id="A0A6B0YM12"/>
<feature type="binding site" evidence="4">
    <location>
        <position position="367"/>
    </location>
    <ligand>
        <name>S-adenosyl-L-methionine</name>
        <dbReference type="ChEBI" id="CHEBI:59789"/>
    </ligand>
</feature>
<dbReference type="Gene3D" id="3.40.50.150">
    <property type="entry name" value="Vaccinia Virus protein VP39"/>
    <property type="match status" value="2"/>
</dbReference>
<proteinExistence type="inferred from homology"/>
<dbReference type="InterPro" id="IPR029063">
    <property type="entry name" value="SAM-dependent_MTases_sf"/>
</dbReference>
<feature type="domain" description="TRAM" evidence="5">
    <location>
        <begin position="1"/>
        <end position="57"/>
    </location>
</feature>
<dbReference type="PROSITE" id="PS51687">
    <property type="entry name" value="SAM_MT_RNA_M5U"/>
    <property type="match status" value="1"/>
</dbReference>
<keyword evidence="3 4" id="KW-0949">S-adenosyl-L-methionine</keyword>
<comment type="caution">
    <text evidence="6">The sequence shown here is derived from an EMBL/GenBank/DDBJ whole genome shotgun (WGS) entry which is preliminary data.</text>
</comment>
<protein>
    <submittedName>
        <fullName evidence="6">Class I SAM-dependent RNA methyltransferase</fullName>
    </submittedName>
</protein>
<comment type="caution">
    <text evidence="4">Lacks conserved residue(s) required for the propagation of feature annotation.</text>
</comment>
<reference evidence="6" key="1">
    <citation type="submission" date="2019-09" db="EMBL/GenBank/DDBJ databases">
        <title>Characterisation of the sponge microbiome using genome-centric metagenomics.</title>
        <authorList>
            <person name="Engelberts J.P."/>
            <person name="Robbins S.J."/>
            <person name="De Goeij J.M."/>
            <person name="Aranda M."/>
            <person name="Bell S.C."/>
            <person name="Webster N.S."/>
        </authorList>
    </citation>
    <scope>NUCLEOTIDE SEQUENCE</scope>
    <source>
        <strain evidence="6">SB0664_bin_27</strain>
    </source>
</reference>
<organism evidence="6">
    <name type="scientific">Caldilineaceae bacterium SB0664_bin_27</name>
    <dbReference type="NCBI Taxonomy" id="2605260"/>
    <lineage>
        <taxon>Bacteria</taxon>
        <taxon>Bacillati</taxon>
        <taxon>Chloroflexota</taxon>
        <taxon>Caldilineae</taxon>
        <taxon>Caldilineales</taxon>
        <taxon>Caldilineaceae</taxon>
    </lineage>
</organism>
<evidence type="ECO:0000256" key="3">
    <source>
        <dbReference type="ARBA" id="ARBA00022691"/>
    </source>
</evidence>
<keyword evidence="2 4" id="KW-0808">Transferase</keyword>
<dbReference type="PROSITE" id="PS50926">
    <property type="entry name" value="TRAM"/>
    <property type="match status" value="1"/>
</dbReference>
<evidence type="ECO:0000259" key="5">
    <source>
        <dbReference type="PROSITE" id="PS50926"/>
    </source>
</evidence>
<dbReference type="Pfam" id="PF01938">
    <property type="entry name" value="TRAM"/>
    <property type="match status" value="1"/>
</dbReference>
<sequence>MNSILTIELTHVAETGEAVGRDEDGRAVFVADAIPGETVEVEITHESNRLQRGTLRRIVKTSQDRVEAPCPHFGLRHPVTTAEGRLLNSSWRRAGCSGCLWQHIDYERQLSMKREIIVRILAREANPGGTRKQSRQIAEDLVADVIALGANADEQSPAAPAVLDFGFLTQMRFDMAQSQQLSLAGRDREPVAIDTCLLHHPQLAELFAGFRNDWDEVESAEEDELAPQSEPITVQRVTLAAGGTSGSLSESAKGVLILHSESDDPPTLELDLPVNVFFLHEANDPTLELLVGDWSYGLQVEGHQLTAFPPLGDAARDRHLLADEVLSSVAAEVLELKTFEHLLDLWAGIGARATVLSERVATIVAVEEAELPAAALRVNLERLENADAWHGEMLPTIRKLRRGQYHFDAALLAPPGGHIEPELFSLLTRMRIRRCALITEEPGRLARALAALEEEGYRLAAVQPVDLQPHQPGSTLVARFDRK</sequence>
<evidence type="ECO:0000256" key="4">
    <source>
        <dbReference type="PROSITE-ProRule" id="PRU01024"/>
    </source>
</evidence>
<keyword evidence="1 4" id="KW-0489">Methyltransferase</keyword>
<dbReference type="InterPro" id="IPR012340">
    <property type="entry name" value="NA-bd_OB-fold"/>
</dbReference>
<accession>A0A6B0YM12</accession>
<dbReference type="InterPro" id="IPR010280">
    <property type="entry name" value="U5_MeTrfase_fam"/>
</dbReference>
<dbReference type="EMBL" id="VXRG01000013">
    <property type="protein sequence ID" value="MXY92076.1"/>
    <property type="molecule type" value="Genomic_DNA"/>
</dbReference>
<dbReference type="SUPFAM" id="SSF50249">
    <property type="entry name" value="Nucleic acid-binding proteins"/>
    <property type="match status" value="1"/>
</dbReference>
<name>A0A6B0YM12_9CHLR</name>
<dbReference type="Gene3D" id="2.40.50.140">
    <property type="entry name" value="Nucleic acid-binding proteins"/>
    <property type="match status" value="1"/>
</dbReference>
<dbReference type="SUPFAM" id="SSF53335">
    <property type="entry name" value="S-adenosyl-L-methionine-dependent methyltransferases"/>
    <property type="match status" value="1"/>
</dbReference>
<dbReference type="InterPro" id="IPR002792">
    <property type="entry name" value="TRAM_dom"/>
</dbReference>
<dbReference type="GO" id="GO:0070475">
    <property type="term" value="P:rRNA base methylation"/>
    <property type="evidence" value="ECO:0007669"/>
    <property type="project" value="TreeGrafter"/>
</dbReference>
<dbReference type="PANTHER" id="PTHR11061">
    <property type="entry name" value="RNA M5U METHYLTRANSFERASE"/>
    <property type="match status" value="1"/>
</dbReference>
<evidence type="ECO:0000313" key="6">
    <source>
        <dbReference type="EMBL" id="MXY92076.1"/>
    </source>
</evidence>
<dbReference type="PANTHER" id="PTHR11061:SF30">
    <property type="entry name" value="TRNA (URACIL(54)-C(5))-METHYLTRANSFERASE"/>
    <property type="match status" value="1"/>
</dbReference>
<evidence type="ECO:0000256" key="2">
    <source>
        <dbReference type="ARBA" id="ARBA00022679"/>
    </source>
</evidence>
<comment type="similarity">
    <text evidence="4">Belongs to the class I-like SAM-binding methyltransferase superfamily. RNA M5U methyltransferase family.</text>
</comment>